<dbReference type="RefSeq" id="WP_188734262.1">
    <property type="nucleotide sequence ID" value="NZ_BMLW01000005.1"/>
</dbReference>
<name>A0ABQ2NU93_9BACI</name>
<comment type="caution">
    <text evidence="5">The sequence shown here is derived from an EMBL/GenBank/DDBJ whole genome shotgun (WGS) entry which is preliminary data.</text>
</comment>
<evidence type="ECO:0000256" key="2">
    <source>
        <dbReference type="ARBA" id="ARBA00023125"/>
    </source>
</evidence>
<evidence type="ECO:0000256" key="1">
    <source>
        <dbReference type="ARBA" id="ARBA00023015"/>
    </source>
</evidence>
<proteinExistence type="predicted"/>
<evidence type="ECO:0000256" key="3">
    <source>
        <dbReference type="ARBA" id="ARBA00023163"/>
    </source>
</evidence>
<evidence type="ECO:0000259" key="4">
    <source>
        <dbReference type="PROSITE" id="PS50995"/>
    </source>
</evidence>
<dbReference type="InterPro" id="IPR000835">
    <property type="entry name" value="HTH_MarR-typ"/>
</dbReference>
<dbReference type="InterPro" id="IPR011991">
    <property type="entry name" value="ArsR-like_HTH"/>
</dbReference>
<dbReference type="Proteomes" id="UP000641206">
    <property type="component" value="Unassembled WGS sequence"/>
</dbReference>
<accession>A0ABQ2NU93</accession>
<dbReference type="Gene3D" id="1.10.10.10">
    <property type="entry name" value="Winged helix-like DNA-binding domain superfamily/Winged helix DNA-binding domain"/>
    <property type="match status" value="1"/>
</dbReference>
<dbReference type="InterPro" id="IPR036388">
    <property type="entry name" value="WH-like_DNA-bd_sf"/>
</dbReference>
<dbReference type="PANTHER" id="PTHR35790:SF4">
    <property type="entry name" value="HTH-TYPE TRANSCRIPTIONAL REGULATOR PCHR"/>
    <property type="match status" value="1"/>
</dbReference>
<protein>
    <recommendedName>
        <fullName evidence="4">HTH marR-type domain-containing protein</fullName>
    </recommendedName>
</protein>
<dbReference type="PROSITE" id="PS50995">
    <property type="entry name" value="HTH_MARR_2"/>
    <property type="match status" value="1"/>
</dbReference>
<dbReference type="InterPro" id="IPR036390">
    <property type="entry name" value="WH_DNA-bd_sf"/>
</dbReference>
<evidence type="ECO:0000313" key="5">
    <source>
        <dbReference type="EMBL" id="GGP10663.1"/>
    </source>
</evidence>
<dbReference type="EMBL" id="BMLW01000005">
    <property type="protein sequence ID" value="GGP10663.1"/>
    <property type="molecule type" value="Genomic_DNA"/>
</dbReference>
<keyword evidence="1" id="KW-0805">Transcription regulation</keyword>
<keyword evidence="6" id="KW-1185">Reference proteome</keyword>
<organism evidence="5 6">
    <name type="scientific">Oceanobacillus neutriphilus</name>
    <dbReference type="NCBI Taxonomy" id="531815"/>
    <lineage>
        <taxon>Bacteria</taxon>
        <taxon>Bacillati</taxon>
        <taxon>Bacillota</taxon>
        <taxon>Bacilli</taxon>
        <taxon>Bacillales</taxon>
        <taxon>Bacillaceae</taxon>
        <taxon>Oceanobacillus</taxon>
    </lineage>
</organism>
<sequence length="159" mass="19171">MHSDKDLSFIFDRVIERHTIINKTIEMNYPFMQENTYSEVRVIELIELSKEPMNVSKLAEKMNLTRGAISKITKKLIQNNCIEKYQMESNKKEIYYRLAAKGYEIHKQHMNMHEKRLERDIHYFADLSPEEKEMLKPILEKIYKKIAKKLKELDLEDYI</sequence>
<keyword evidence="2" id="KW-0238">DNA-binding</keyword>
<dbReference type="InterPro" id="IPR052067">
    <property type="entry name" value="Metal_resp_HTH_trans_reg"/>
</dbReference>
<dbReference type="Pfam" id="PF01047">
    <property type="entry name" value="MarR"/>
    <property type="match status" value="1"/>
</dbReference>
<dbReference type="SUPFAM" id="SSF46785">
    <property type="entry name" value="Winged helix' DNA-binding domain"/>
    <property type="match status" value="1"/>
</dbReference>
<dbReference type="CDD" id="cd00090">
    <property type="entry name" value="HTH_ARSR"/>
    <property type="match status" value="1"/>
</dbReference>
<feature type="domain" description="HTH marR-type" evidence="4">
    <location>
        <begin position="4"/>
        <end position="144"/>
    </location>
</feature>
<reference evidence="6" key="1">
    <citation type="journal article" date="2019" name="Int. J. Syst. Evol. Microbiol.">
        <title>The Global Catalogue of Microorganisms (GCM) 10K type strain sequencing project: providing services to taxonomists for standard genome sequencing and annotation.</title>
        <authorList>
            <consortium name="The Broad Institute Genomics Platform"/>
            <consortium name="The Broad Institute Genome Sequencing Center for Infectious Disease"/>
            <person name="Wu L."/>
            <person name="Ma J."/>
        </authorList>
    </citation>
    <scope>NUCLEOTIDE SEQUENCE [LARGE SCALE GENOMIC DNA]</scope>
    <source>
        <strain evidence="6">CGMCC 1.7693</strain>
    </source>
</reference>
<gene>
    <name evidence="5" type="ORF">GCM10011346_19690</name>
</gene>
<evidence type="ECO:0000313" key="6">
    <source>
        <dbReference type="Proteomes" id="UP000641206"/>
    </source>
</evidence>
<dbReference type="PANTHER" id="PTHR35790">
    <property type="entry name" value="HTH-TYPE TRANSCRIPTIONAL REGULATOR PCHR"/>
    <property type="match status" value="1"/>
</dbReference>
<keyword evidence="3" id="KW-0804">Transcription</keyword>
<dbReference type="SMART" id="SM00347">
    <property type="entry name" value="HTH_MARR"/>
    <property type="match status" value="1"/>
</dbReference>